<dbReference type="EMBL" id="KQ981305">
    <property type="protein sequence ID" value="KYN42781.1"/>
    <property type="molecule type" value="Genomic_DNA"/>
</dbReference>
<protein>
    <submittedName>
        <fullName evidence="2">Uncharacterized protein</fullName>
    </submittedName>
</protein>
<feature type="region of interest" description="Disordered" evidence="1">
    <location>
        <begin position="131"/>
        <end position="222"/>
    </location>
</feature>
<evidence type="ECO:0000313" key="3">
    <source>
        <dbReference type="Proteomes" id="UP000078541"/>
    </source>
</evidence>
<feature type="compositionally biased region" description="Basic and acidic residues" evidence="1">
    <location>
        <begin position="131"/>
        <end position="159"/>
    </location>
</feature>
<dbReference type="AlphaFoldDB" id="A0A195FQS8"/>
<organism evidence="2 3">
    <name type="scientific">Trachymyrmex septentrionalis</name>
    <dbReference type="NCBI Taxonomy" id="34720"/>
    <lineage>
        <taxon>Eukaryota</taxon>
        <taxon>Metazoa</taxon>
        <taxon>Ecdysozoa</taxon>
        <taxon>Arthropoda</taxon>
        <taxon>Hexapoda</taxon>
        <taxon>Insecta</taxon>
        <taxon>Pterygota</taxon>
        <taxon>Neoptera</taxon>
        <taxon>Endopterygota</taxon>
        <taxon>Hymenoptera</taxon>
        <taxon>Apocrita</taxon>
        <taxon>Aculeata</taxon>
        <taxon>Formicoidea</taxon>
        <taxon>Formicidae</taxon>
        <taxon>Myrmicinae</taxon>
        <taxon>Trachymyrmex</taxon>
    </lineage>
</organism>
<feature type="compositionally biased region" description="Basic and acidic residues" evidence="1">
    <location>
        <begin position="203"/>
        <end position="222"/>
    </location>
</feature>
<name>A0A195FQS8_9HYME</name>
<accession>A0A195FQS8</accession>
<gene>
    <name evidence="2" type="ORF">ALC56_02583</name>
</gene>
<sequence>MPTAGPFKDILAKGTGDLVDSATGFANVFVVNIFLVFELQNRDGNCPACKMVHIDTIDTKFVPSAKNFSCSRKDVNLWLYYISRDFVYEVQASIPRKYQLRACEGNHSFRGIQRTSIHAEHVALAPRGRIIDEGGRENGRPTGKEVEDERGGYSRHRNEAWPSSRIRCSSAGKRGVEERKQSIMSTSAQRRAAKQVSVKLGHSRHEREFSKQQRLKRSELPY</sequence>
<keyword evidence="3" id="KW-1185">Reference proteome</keyword>
<proteinExistence type="predicted"/>
<evidence type="ECO:0000313" key="2">
    <source>
        <dbReference type="EMBL" id="KYN42781.1"/>
    </source>
</evidence>
<dbReference type="Proteomes" id="UP000078541">
    <property type="component" value="Unassembled WGS sequence"/>
</dbReference>
<reference evidence="2 3" key="1">
    <citation type="submission" date="2016-03" db="EMBL/GenBank/DDBJ databases">
        <title>Trachymyrmex septentrionalis WGS genome.</title>
        <authorList>
            <person name="Nygaard S."/>
            <person name="Hu H."/>
            <person name="Boomsma J."/>
            <person name="Zhang G."/>
        </authorList>
    </citation>
    <scope>NUCLEOTIDE SEQUENCE [LARGE SCALE GENOMIC DNA]</scope>
    <source>
        <strain evidence="2">Tsep2-gDNA-1</strain>
        <tissue evidence="2">Whole body</tissue>
    </source>
</reference>
<evidence type="ECO:0000256" key="1">
    <source>
        <dbReference type="SAM" id="MobiDB-lite"/>
    </source>
</evidence>